<evidence type="ECO:0000313" key="3">
    <source>
        <dbReference type="Proteomes" id="UP000612855"/>
    </source>
</evidence>
<evidence type="ECO:0000256" key="1">
    <source>
        <dbReference type="SAM" id="MobiDB-lite"/>
    </source>
</evidence>
<name>A0A917A124_9RHOB</name>
<comment type="caution">
    <text evidence="2">The sequence shown here is derived from an EMBL/GenBank/DDBJ whole genome shotgun (WGS) entry which is preliminary data.</text>
</comment>
<proteinExistence type="predicted"/>
<organism evidence="2 3">
    <name type="scientific">Primorskyibacter flagellatus</name>
    <dbReference type="NCBI Taxonomy" id="1387277"/>
    <lineage>
        <taxon>Bacteria</taxon>
        <taxon>Pseudomonadati</taxon>
        <taxon>Pseudomonadota</taxon>
        <taxon>Alphaproteobacteria</taxon>
        <taxon>Rhodobacterales</taxon>
        <taxon>Roseobacteraceae</taxon>
        <taxon>Primorskyibacter</taxon>
    </lineage>
</organism>
<protein>
    <submittedName>
        <fullName evidence="2">Uncharacterized protein</fullName>
    </submittedName>
</protein>
<evidence type="ECO:0000313" key="2">
    <source>
        <dbReference type="EMBL" id="GGE21985.1"/>
    </source>
</evidence>
<accession>A0A917A124</accession>
<dbReference type="Proteomes" id="UP000612855">
    <property type="component" value="Unassembled WGS sequence"/>
</dbReference>
<reference evidence="3" key="1">
    <citation type="journal article" date="2019" name="Int. J. Syst. Evol. Microbiol.">
        <title>The Global Catalogue of Microorganisms (GCM) 10K type strain sequencing project: providing services to taxonomists for standard genome sequencing and annotation.</title>
        <authorList>
            <consortium name="The Broad Institute Genomics Platform"/>
            <consortium name="The Broad Institute Genome Sequencing Center for Infectious Disease"/>
            <person name="Wu L."/>
            <person name="Ma J."/>
        </authorList>
    </citation>
    <scope>NUCLEOTIDE SEQUENCE [LARGE SCALE GENOMIC DNA]</scope>
    <source>
        <strain evidence="3">CGMCC 1.12664</strain>
    </source>
</reference>
<dbReference type="AlphaFoldDB" id="A0A917A124"/>
<keyword evidence="3" id="KW-1185">Reference proteome</keyword>
<feature type="region of interest" description="Disordered" evidence="1">
    <location>
        <begin position="59"/>
        <end position="105"/>
    </location>
</feature>
<dbReference type="EMBL" id="BMFJ01000001">
    <property type="protein sequence ID" value="GGE21985.1"/>
    <property type="molecule type" value="Genomic_DNA"/>
</dbReference>
<sequence>MQWTPGKADARLKPGLRFLVSWFPYRTRARPCTDAKHPAKRHGAPAGDCKAIARKWTAPRKPPVVRAMPDTDAKRPGQRPTAPRAGASSPHARQMSASYHDMIKR</sequence>
<gene>
    <name evidence="2" type="ORF">GCM10011360_08120</name>
</gene>